<proteinExistence type="predicted"/>
<evidence type="ECO:0000256" key="2">
    <source>
        <dbReference type="ARBA" id="ARBA00023315"/>
    </source>
</evidence>
<feature type="domain" description="N-acetyltransferase" evidence="3">
    <location>
        <begin position="1"/>
        <end position="163"/>
    </location>
</feature>
<evidence type="ECO:0000313" key="4">
    <source>
        <dbReference type="EMBL" id="PJJ83715.1"/>
    </source>
</evidence>
<dbReference type="InterPro" id="IPR050832">
    <property type="entry name" value="Bact_Acetyltransf"/>
</dbReference>
<dbReference type="GO" id="GO:0016747">
    <property type="term" value="F:acyltransferase activity, transferring groups other than amino-acyl groups"/>
    <property type="evidence" value="ECO:0007669"/>
    <property type="project" value="InterPro"/>
</dbReference>
<name>A0A2H9VSC6_9SPHI</name>
<sequence>MLIRQANVNDVEIIRQLAEDIWWPNYSPIISAEQISFMLSDRYSSEVLREQIEQKEQTYLLTLDGVRPVGFAAYGPTDDDAIYRLHKLYCLPSTHGKGFGKALLNRVIAQVKQLGATTLELNVHRLNPAKTFYDKMGFEIAYEIDIPMGDYFLNDYVMRKQLT</sequence>
<dbReference type="EMBL" id="PGFJ01000001">
    <property type="protein sequence ID" value="PJJ83715.1"/>
    <property type="molecule type" value="Genomic_DNA"/>
</dbReference>
<evidence type="ECO:0000259" key="3">
    <source>
        <dbReference type="PROSITE" id="PS51186"/>
    </source>
</evidence>
<dbReference type="RefSeq" id="WP_100339957.1">
    <property type="nucleotide sequence ID" value="NZ_PGFJ01000001.1"/>
</dbReference>
<dbReference type="InterPro" id="IPR016181">
    <property type="entry name" value="Acyl_CoA_acyltransferase"/>
</dbReference>
<dbReference type="InterPro" id="IPR000182">
    <property type="entry name" value="GNAT_dom"/>
</dbReference>
<keyword evidence="1" id="KW-0808">Transferase</keyword>
<dbReference type="AlphaFoldDB" id="A0A2H9VSC6"/>
<protein>
    <submittedName>
        <fullName evidence="4">Ribosomal protein S18 acetylase RimI-like enzyme</fullName>
    </submittedName>
</protein>
<dbReference type="Proteomes" id="UP000242687">
    <property type="component" value="Unassembled WGS sequence"/>
</dbReference>
<dbReference type="PROSITE" id="PS51186">
    <property type="entry name" value="GNAT"/>
    <property type="match status" value="1"/>
</dbReference>
<dbReference type="OrthoDB" id="9800604at2"/>
<dbReference type="GO" id="GO:0005840">
    <property type="term" value="C:ribosome"/>
    <property type="evidence" value="ECO:0007669"/>
    <property type="project" value="UniProtKB-KW"/>
</dbReference>
<reference evidence="4 5" key="1">
    <citation type="submission" date="2017-11" db="EMBL/GenBank/DDBJ databases">
        <title>Genomic Encyclopedia of Archaeal and Bacterial Type Strains, Phase II (KMG-II): From Individual Species to Whole Genera.</title>
        <authorList>
            <person name="Goeker M."/>
        </authorList>
    </citation>
    <scope>NUCLEOTIDE SEQUENCE [LARGE SCALE GENOMIC DNA]</scope>
    <source>
        <strain evidence="4 5">DSM 28175</strain>
    </source>
</reference>
<organism evidence="4 5">
    <name type="scientific">Mucilaginibacter auburnensis</name>
    <dbReference type="NCBI Taxonomy" id="1457233"/>
    <lineage>
        <taxon>Bacteria</taxon>
        <taxon>Pseudomonadati</taxon>
        <taxon>Bacteroidota</taxon>
        <taxon>Sphingobacteriia</taxon>
        <taxon>Sphingobacteriales</taxon>
        <taxon>Sphingobacteriaceae</taxon>
        <taxon>Mucilaginibacter</taxon>
    </lineage>
</organism>
<comment type="caution">
    <text evidence="4">The sequence shown here is derived from an EMBL/GenBank/DDBJ whole genome shotgun (WGS) entry which is preliminary data.</text>
</comment>
<keyword evidence="5" id="KW-1185">Reference proteome</keyword>
<dbReference type="SUPFAM" id="SSF55729">
    <property type="entry name" value="Acyl-CoA N-acyltransferases (Nat)"/>
    <property type="match status" value="1"/>
</dbReference>
<dbReference type="Gene3D" id="3.40.630.30">
    <property type="match status" value="1"/>
</dbReference>
<keyword evidence="4" id="KW-0689">Ribosomal protein</keyword>
<dbReference type="CDD" id="cd04301">
    <property type="entry name" value="NAT_SF"/>
    <property type="match status" value="1"/>
</dbReference>
<accession>A0A2H9VSC6</accession>
<evidence type="ECO:0000256" key="1">
    <source>
        <dbReference type="ARBA" id="ARBA00022679"/>
    </source>
</evidence>
<gene>
    <name evidence="4" type="ORF">CLV57_0708</name>
</gene>
<evidence type="ECO:0000313" key="5">
    <source>
        <dbReference type="Proteomes" id="UP000242687"/>
    </source>
</evidence>
<dbReference type="Pfam" id="PF13673">
    <property type="entry name" value="Acetyltransf_10"/>
    <property type="match status" value="1"/>
</dbReference>
<keyword evidence="4" id="KW-0687">Ribonucleoprotein</keyword>
<dbReference type="PANTHER" id="PTHR43877">
    <property type="entry name" value="AMINOALKYLPHOSPHONATE N-ACETYLTRANSFERASE-RELATED-RELATED"/>
    <property type="match status" value="1"/>
</dbReference>
<keyword evidence="2" id="KW-0012">Acyltransferase</keyword>